<keyword evidence="1" id="KW-0472">Membrane</keyword>
<gene>
    <name evidence="2" type="ORF">ElyMa_005890100</name>
</gene>
<name>A0AAV4G301_9GAST</name>
<feature type="transmembrane region" description="Helical" evidence="1">
    <location>
        <begin position="77"/>
        <end position="96"/>
    </location>
</feature>
<dbReference type="AlphaFoldDB" id="A0AAV4G301"/>
<proteinExistence type="predicted"/>
<dbReference type="Proteomes" id="UP000762676">
    <property type="component" value="Unassembled WGS sequence"/>
</dbReference>
<keyword evidence="1" id="KW-1133">Transmembrane helix</keyword>
<dbReference type="EMBL" id="BMAT01011840">
    <property type="protein sequence ID" value="GFR80108.1"/>
    <property type="molecule type" value="Genomic_DNA"/>
</dbReference>
<organism evidence="2 3">
    <name type="scientific">Elysia marginata</name>
    <dbReference type="NCBI Taxonomy" id="1093978"/>
    <lineage>
        <taxon>Eukaryota</taxon>
        <taxon>Metazoa</taxon>
        <taxon>Spiralia</taxon>
        <taxon>Lophotrochozoa</taxon>
        <taxon>Mollusca</taxon>
        <taxon>Gastropoda</taxon>
        <taxon>Heterobranchia</taxon>
        <taxon>Euthyneura</taxon>
        <taxon>Panpulmonata</taxon>
        <taxon>Sacoglossa</taxon>
        <taxon>Placobranchoidea</taxon>
        <taxon>Plakobranchidae</taxon>
        <taxon>Elysia</taxon>
    </lineage>
</organism>
<evidence type="ECO:0000313" key="3">
    <source>
        <dbReference type="Proteomes" id="UP000762676"/>
    </source>
</evidence>
<sequence length="150" mass="17293">MDRQAQRKTLERQEFGVVSWLWIDRLRERHYRAKSLGWSLGFGSRGSEKDVREPRVWGGLLALDRLLRERRSRAKIIAVKLAEVEFVLGFTAHLSLIAGKRGALFSVMETKNRTVVIWTVLALVNIDLNLRGLATHRQRTTARNTDKKAE</sequence>
<keyword evidence="1" id="KW-0812">Transmembrane</keyword>
<protein>
    <submittedName>
        <fullName evidence="2">Uncharacterized protein</fullName>
    </submittedName>
</protein>
<keyword evidence="3" id="KW-1185">Reference proteome</keyword>
<evidence type="ECO:0000313" key="2">
    <source>
        <dbReference type="EMBL" id="GFR80108.1"/>
    </source>
</evidence>
<reference evidence="2 3" key="1">
    <citation type="journal article" date="2021" name="Elife">
        <title>Chloroplast acquisition without the gene transfer in kleptoplastic sea slugs, Plakobranchus ocellatus.</title>
        <authorList>
            <person name="Maeda T."/>
            <person name="Takahashi S."/>
            <person name="Yoshida T."/>
            <person name="Shimamura S."/>
            <person name="Takaki Y."/>
            <person name="Nagai Y."/>
            <person name="Toyoda A."/>
            <person name="Suzuki Y."/>
            <person name="Arimoto A."/>
            <person name="Ishii H."/>
            <person name="Satoh N."/>
            <person name="Nishiyama T."/>
            <person name="Hasebe M."/>
            <person name="Maruyama T."/>
            <person name="Minagawa J."/>
            <person name="Obokata J."/>
            <person name="Shigenobu S."/>
        </authorList>
    </citation>
    <scope>NUCLEOTIDE SEQUENCE [LARGE SCALE GENOMIC DNA]</scope>
</reference>
<feature type="transmembrane region" description="Helical" evidence="1">
    <location>
        <begin position="116"/>
        <end position="134"/>
    </location>
</feature>
<evidence type="ECO:0000256" key="1">
    <source>
        <dbReference type="SAM" id="Phobius"/>
    </source>
</evidence>
<accession>A0AAV4G301</accession>
<comment type="caution">
    <text evidence="2">The sequence shown here is derived from an EMBL/GenBank/DDBJ whole genome shotgun (WGS) entry which is preliminary data.</text>
</comment>